<dbReference type="OrthoDB" id="567788at2759"/>
<keyword evidence="8" id="KW-0732">Signal</keyword>
<keyword evidence="2 7" id="KW-0812">Transmembrane</keyword>
<evidence type="ECO:0000256" key="3">
    <source>
        <dbReference type="ARBA" id="ARBA00022824"/>
    </source>
</evidence>
<dbReference type="Proteomes" id="UP000481861">
    <property type="component" value="Unassembled WGS sequence"/>
</dbReference>
<feature type="chain" id="PRO_5028943513" evidence="8">
    <location>
        <begin position="17"/>
        <end position="418"/>
    </location>
</feature>
<evidence type="ECO:0000256" key="6">
    <source>
        <dbReference type="SAM" id="MobiDB-lite"/>
    </source>
</evidence>
<evidence type="ECO:0000256" key="7">
    <source>
        <dbReference type="SAM" id="Phobius"/>
    </source>
</evidence>
<keyword evidence="5 7" id="KW-0472">Membrane</keyword>
<evidence type="ECO:0000256" key="5">
    <source>
        <dbReference type="ARBA" id="ARBA00023136"/>
    </source>
</evidence>
<feature type="region of interest" description="Disordered" evidence="6">
    <location>
        <begin position="290"/>
        <end position="315"/>
    </location>
</feature>
<evidence type="ECO:0000256" key="8">
    <source>
        <dbReference type="SAM" id="SignalP"/>
    </source>
</evidence>
<dbReference type="InterPro" id="IPR003388">
    <property type="entry name" value="Reticulon"/>
</dbReference>
<keyword evidence="3" id="KW-0256">Endoplasmic reticulum</keyword>
<comment type="subcellular location">
    <subcellularLocation>
        <location evidence="1">Endoplasmic reticulum membrane</location>
        <topology evidence="1">Multi-pass membrane protein</topology>
    </subcellularLocation>
</comment>
<feature type="compositionally biased region" description="Polar residues" evidence="6">
    <location>
        <begin position="408"/>
        <end position="418"/>
    </location>
</feature>
<organism evidence="10 11">
    <name type="scientific">Massariosphaeria phaeospora</name>
    <dbReference type="NCBI Taxonomy" id="100035"/>
    <lineage>
        <taxon>Eukaryota</taxon>
        <taxon>Fungi</taxon>
        <taxon>Dikarya</taxon>
        <taxon>Ascomycota</taxon>
        <taxon>Pezizomycotina</taxon>
        <taxon>Dothideomycetes</taxon>
        <taxon>Pleosporomycetidae</taxon>
        <taxon>Pleosporales</taxon>
        <taxon>Pleosporales incertae sedis</taxon>
        <taxon>Massariosphaeria</taxon>
    </lineage>
</organism>
<comment type="caution">
    <text evidence="10">The sequence shown here is derived from an EMBL/GenBank/DDBJ whole genome shotgun (WGS) entry which is preliminary data.</text>
</comment>
<feature type="domain" description="Reticulon" evidence="9">
    <location>
        <begin position="43"/>
        <end position="182"/>
    </location>
</feature>
<dbReference type="GO" id="GO:0005789">
    <property type="term" value="C:endoplasmic reticulum membrane"/>
    <property type="evidence" value="ECO:0007669"/>
    <property type="project" value="UniProtKB-SubCell"/>
</dbReference>
<protein>
    <submittedName>
        <fullName evidence="10">Reticulon-domain-containing protein</fullName>
    </submittedName>
</protein>
<accession>A0A7C8I9U2</accession>
<evidence type="ECO:0000256" key="2">
    <source>
        <dbReference type="ARBA" id="ARBA00022692"/>
    </source>
</evidence>
<name>A0A7C8I9U2_9PLEO</name>
<evidence type="ECO:0000256" key="4">
    <source>
        <dbReference type="ARBA" id="ARBA00022989"/>
    </source>
</evidence>
<evidence type="ECO:0000313" key="10">
    <source>
        <dbReference type="EMBL" id="KAF2871711.1"/>
    </source>
</evidence>
<evidence type="ECO:0000256" key="1">
    <source>
        <dbReference type="ARBA" id="ARBA00004477"/>
    </source>
</evidence>
<dbReference type="AlphaFoldDB" id="A0A7C8I9U2"/>
<feature type="signal peptide" evidence="8">
    <location>
        <begin position="1"/>
        <end position="16"/>
    </location>
</feature>
<feature type="transmembrane region" description="Helical" evidence="7">
    <location>
        <begin position="167"/>
        <end position="184"/>
    </location>
</feature>
<dbReference type="Pfam" id="PF02453">
    <property type="entry name" value="Reticulon"/>
    <property type="match status" value="1"/>
</dbReference>
<evidence type="ECO:0000259" key="9">
    <source>
        <dbReference type="Pfam" id="PF02453"/>
    </source>
</evidence>
<evidence type="ECO:0000313" key="11">
    <source>
        <dbReference type="Proteomes" id="UP000481861"/>
    </source>
</evidence>
<sequence length="418" mass="44825">MLCFLVVAATVQQALYERNHPEPERTGPIKQILQNSDSLYKYINWEDPVRTLAVYLGATGVLFGAHHLPLTQLALKAGVTILGLVSVTEFASRSVSGSSLSARLRPKEYRRISEPTLNATLKDVHDFIQYAVDKGQRIIFGQDLDKTFATFLGFFALFWLTKLVTPFWFTFVVLTSIFVAPLASSERGRRAAHDASVRAQELANVAAEKGKELGHDGRVKAAELSSKGKQTAGNLSAQARDTASDMYGKASDLASQGRQTAGNISAQARVTASDLSGKASDLASQGGQTAANLSAQARGTASNMSGTAADNIKKVPQMGRNAVNETEDIASSTYGNAKGYVSNASAPSSDHAAHRDGSIRTNVVEQSDTEYQQYPVAYLDGQTGDARTGVATEHGAATHDMASRPRGVSQSTMDRYRD</sequence>
<gene>
    <name evidence="10" type="ORF">BDV95DRAFT_47259</name>
</gene>
<proteinExistence type="predicted"/>
<keyword evidence="11" id="KW-1185">Reference proteome</keyword>
<dbReference type="EMBL" id="JAADJZ010000011">
    <property type="protein sequence ID" value="KAF2871711.1"/>
    <property type="molecule type" value="Genomic_DNA"/>
</dbReference>
<keyword evidence="4 7" id="KW-1133">Transmembrane helix</keyword>
<feature type="compositionally biased region" description="Polar residues" evidence="6">
    <location>
        <begin position="290"/>
        <end position="308"/>
    </location>
</feature>
<reference evidence="10 11" key="1">
    <citation type="submission" date="2020-01" db="EMBL/GenBank/DDBJ databases">
        <authorList>
            <consortium name="DOE Joint Genome Institute"/>
            <person name="Haridas S."/>
            <person name="Albert R."/>
            <person name="Binder M."/>
            <person name="Bloem J."/>
            <person name="Labutti K."/>
            <person name="Salamov A."/>
            <person name="Andreopoulos B."/>
            <person name="Baker S.E."/>
            <person name="Barry K."/>
            <person name="Bills G."/>
            <person name="Bluhm B.H."/>
            <person name="Cannon C."/>
            <person name="Castanera R."/>
            <person name="Culley D.E."/>
            <person name="Daum C."/>
            <person name="Ezra D."/>
            <person name="Gonzalez J.B."/>
            <person name="Henrissat B."/>
            <person name="Kuo A."/>
            <person name="Liang C."/>
            <person name="Lipzen A."/>
            <person name="Lutzoni F."/>
            <person name="Magnuson J."/>
            <person name="Mondo S."/>
            <person name="Nolan M."/>
            <person name="Ohm R."/>
            <person name="Pangilinan J."/>
            <person name="Park H.-J.H."/>
            <person name="Ramirez L."/>
            <person name="Alfaro M."/>
            <person name="Sun H."/>
            <person name="Tritt A."/>
            <person name="Yoshinaga Y."/>
            <person name="Zwiers L.-H.L."/>
            <person name="Turgeon B.G."/>
            <person name="Goodwin S.B."/>
            <person name="Spatafora J.W."/>
            <person name="Crous P.W."/>
            <person name="Grigoriev I.V."/>
        </authorList>
    </citation>
    <scope>NUCLEOTIDE SEQUENCE [LARGE SCALE GENOMIC DNA]</scope>
    <source>
        <strain evidence="10 11">CBS 611.86</strain>
    </source>
</reference>
<feature type="region of interest" description="Disordered" evidence="6">
    <location>
        <begin position="386"/>
        <end position="418"/>
    </location>
</feature>